<keyword evidence="4" id="KW-1185">Reference proteome</keyword>
<organism evidence="3 4">
    <name type="scientific">Fictibacillus marinisediminis</name>
    <dbReference type="NCBI Taxonomy" id="2878389"/>
    <lineage>
        <taxon>Bacteria</taxon>
        <taxon>Bacillati</taxon>
        <taxon>Bacillota</taxon>
        <taxon>Bacilli</taxon>
        <taxon>Bacillales</taxon>
        <taxon>Fictibacillaceae</taxon>
        <taxon>Fictibacillus</taxon>
    </lineage>
</organism>
<evidence type="ECO:0000259" key="2">
    <source>
        <dbReference type="Pfam" id="PF08327"/>
    </source>
</evidence>
<feature type="domain" description="Activator of Hsp90 ATPase homologue 1/2-like C-terminal" evidence="2">
    <location>
        <begin position="26"/>
        <end position="171"/>
    </location>
</feature>
<reference evidence="3" key="1">
    <citation type="submission" date="2021-09" db="EMBL/GenBank/DDBJ databases">
        <title>Genome analysis of Fictibacillus sp. KIGAM418 isolated from marine sediment.</title>
        <authorList>
            <person name="Seo M.-J."/>
            <person name="Cho E.-S."/>
            <person name="Hwang C.Y."/>
        </authorList>
    </citation>
    <scope>NUCLEOTIDE SEQUENCE</scope>
    <source>
        <strain evidence="3">KIGAM418</strain>
    </source>
</reference>
<sequence length="174" mass="19870">MSVNYGTKSLKTAVEGKVLMIERVFNAPKDIVFKAFSQPEHLSRWWGPKGWETDIRQFDFQPGGVWLYCMKCVDKNQGDFYGQESCGKAVYQEIVAPEKVVYKDFFTDGEGNEMEGMPGMLVTLEFTEYEGATKVITRSEFVTEEALKQVKDMGVVEGFSSQMERLDDLLEQLQ</sequence>
<dbReference type="InterPro" id="IPR023393">
    <property type="entry name" value="START-like_dom_sf"/>
</dbReference>
<dbReference type="EMBL" id="JAIWJX010000002">
    <property type="protein sequence ID" value="MCK6255538.1"/>
    <property type="molecule type" value="Genomic_DNA"/>
</dbReference>
<evidence type="ECO:0000313" key="3">
    <source>
        <dbReference type="EMBL" id="MCK6255538.1"/>
    </source>
</evidence>
<dbReference type="InterPro" id="IPR013538">
    <property type="entry name" value="ASHA1/2-like_C"/>
</dbReference>
<dbReference type="Pfam" id="PF08327">
    <property type="entry name" value="AHSA1"/>
    <property type="match status" value="1"/>
</dbReference>
<dbReference type="AlphaFoldDB" id="A0A9X2BFI8"/>
<dbReference type="Gene3D" id="3.30.530.20">
    <property type="match status" value="1"/>
</dbReference>
<accession>A0A9X2BFI8</accession>
<evidence type="ECO:0000313" key="4">
    <source>
        <dbReference type="Proteomes" id="UP001139011"/>
    </source>
</evidence>
<comment type="caution">
    <text evidence="3">The sequence shown here is derived from an EMBL/GenBank/DDBJ whole genome shotgun (WGS) entry which is preliminary data.</text>
</comment>
<protein>
    <submittedName>
        <fullName evidence="3">SRPBCC domain-containing protein</fullName>
    </submittedName>
</protein>
<dbReference type="SUPFAM" id="SSF55961">
    <property type="entry name" value="Bet v1-like"/>
    <property type="match status" value="1"/>
</dbReference>
<dbReference type="Proteomes" id="UP001139011">
    <property type="component" value="Unassembled WGS sequence"/>
</dbReference>
<proteinExistence type="inferred from homology"/>
<comment type="similarity">
    <text evidence="1">Belongs to the AHA1 family.</text>
</comment>
<dbReference type="RefSeq" id="WP_248251355.1">
    <property type="nucleotide sequence ID" value="NZ_JAIWJX010000002.1"/>
</dbReference>
<evidence type="ECO:0000256" key="1">
    <source>
        <dbReference type="ARBA" id="ARBA00006817"/>
    </source>
</evidence>
<gene>
    <name evidence="3" type="ORF">LCY76_02730</name>
</gene>
<name>A0A9X2BFI8_9BACL</name>